<dbReference type="SUPFAM" id="SSF51735">
    <property type="entry name" value="NAD(P)-binding Rossmann-fold domains"/>
    <property type="match status" value="1"/>
</dbReference>
<dbReference type="OrthoDB" id="9793825at2"/>
<dbReference type="CDD" id="cd05374">
    <property type="entry name" value="17beta-HSD-like_SDR_c"/>
    <property type="match status" value="1"/>
</dbReference>
<dbReference type="Pfam" id="PF00106">
    <property type="entry name" value="adh_short"/>
    <property type="match status" value="1"/>
</dbReference>
<organism evidence="4 5">
    <name type="scientific">Cognatishimia maritima</name>
    <dbReference type="NCBI Taxonomy" id="870908"/>
    <lineage>
        <taxon>Bacteria</taxon>
        <taxon>Pseudomonadati</taxon>
        <taxon>Pseudomonadota</taxon>
        <taxon>Alphaproteobacteria</taxon>
        <taxon>Rhodobacterales</taxon>
        <taxon>Paracoccaceae</taxon>
        <taxon>Cognatishimia</taxon>
    </lineage>
</organism>
<gene>
    <name evidence="4" type="ORF">SAMN04488044_1581</name>
</gene>
<dbReference type="PRINTS" id="PR00080">
    <property type="entry name" value="SDRFAMILY"/>
</dbReference>
<dbReference type="Gene3D" id="3.40.50.720">
    <property type="entry name" value="NAD(P)-binding Rossmann-like Domain"/>
    <property type="match status" value="1"/>
</dbReference>
<dbReference type="RefSeq" id="WP_072792253.1">
    <property type="nucleotide sequence ID" value="NZ_FQWM01000002.1"/>
</dbReference>
<reference evidence="5" key="1">
    <citation type="submission" date="2016-11" db="EMBL/GenBank/DDBJ databases">
        <authorList>
            <person name="Varghese N."/>
            <person name="Submissions S."/>
        </authorList>
    </citation>
    <scope>NUCLEOTIDE SEQUENCE [LARGE SCALE GENOMIC DNA]</scope>
    <source>
        <strain evidence="5">DSM 28223</strain>
    </source>
</reference>
<comment type="similarity">
    <text evidence="1 3">Belongs to the short-chain dehydrogenases/reductases (SDR) family.</text>
</comment>
<dbReference type="PANTHER" id="PTHR43391">
    <property type="entry name" value="RETINOL DEHYDROGENASE-RELATED"/>
    <property type="match status" value="1"/>
</dbReference>
<dbReference type="GO" id="GO:0016491">
    <property type="term" value="F:oxidoreductase activity"/>
    <property type="evidence" value="ECO:0007669"/>
    <property type="project" value="UniProtKB-KW"/>
</dbReference>
<name>A0A1M5NMH8_9RHOB</name>
<dbReference type="InterPro" id="IPR036291">
    <property type="entry name" value="NAD(P)-bd_dom_sf"/>
</dbReference>
<evidence type="ECO:0000313" key="4">
    <source>
        <dbReference type="EMBL" id="SHG90635.1"/>
    </source>
</evidence>
<dbReference type="PRINTS" id="PR00081">
    <property type="entry name" value="GDHRDH"/>
</dbReference>
<protein>
    <submittedName>
        <fullName evidence="4">Short-chain dehydrogenase</fullName>
    </submittedName>
</protein>
<dbReference type="InterPro" id="IPR020904">
    <property type="entry name" value="Sc_DH/Rdtase_CS"/>
</dbReference>
<dbReference type="InterPro" id="IPR002347">
    <property type="entry name" value="SDR_fam"/>
</dbReference>
<evidence type="ECO:0000256" key="2">
    <source>
        <dbReference type="ARBA" id="ARBA00023002"/>
    </source>
</evidence>
<keyword evidence="2" id="KW-0560">Oxidoreductase</keyword>
<proteinExistence type="inferred from homology"/>
<dbReference type="PANTHER" id="PTHR43391:SF86">
    <property type="entry name" value="SHORT-CHAIN DEHYDROGENASE_REDUCTASE FAMILY PROTEIN"/>
    <property type="match status" value="1"/>
</dbReference>
<dbReference type="STRING" id="870908.SAMN04488044_1581"/>
<dbReference type="GO" id="GO:0005829">
    <property type="term" value="C:cytosol"/>
    <property type="evidence" value="ECO:0007669"/>
    <property type="project" value="TreeGrafter"/>
</dbReference>
<keyword evidence="5" id="KW-1185">Reference proteome</keyword>
<evidence type="ECO:0000256" key="3">
    <source>
        <dbReference type="RuleBase" id="RU000363"/>
    </source>
</evidence>
<dbReference type="AlphaFoldDB" id="A0A1M5NMH8"/>
<dbReference type="PROSITE" id="PS00061">
    <property type="entry name" value="ADH_SHORT"/>
    <property type="match status" value="1"/>
</dbReference>
<evidence type="ECO:0000313" key="5">
    <source>
        <dbReference type="Proteomes" id="UP000184211"/>
    </source>
</evidence>
<dbReference type="EMBL" id="FQWM01000002">
    <property type="protein sequence ID" value="SHG90635.1"/>
    <property type="molecule type" value="Genomic_DNA"/>
</dbReference>
<accession>A0A1M5NMH8</accession>
<dbReference type="Proteomes" id="UP000184211">
    <property type="component" value="Unassembled WGS sequence"/>
</dbReference>
<evidence type="ECO:0000256" key="1">
    <source>
        <dbReference type="ARBA" id="ARBA00006484"/>
    </source>
</evidence>
<sequence>MTKVILVTGCSTGLGIAIALQAAKAGHTVYATMRNLDKRAALDAAIAEASVSMSVLPLDVQKTDTVNAAVEQIIAEQGRIDVLINNAGAGYIRSTEQASEEEVNWVMDVNFNGVVRCTKAVLPHMRQKRSGHVITIGSVGGLVGQPFNDIYCAAKFAVEGYTEALASYVGPAFGLHFSVVEPGGIATEFANNVLKQVEETGGMLDDEYLPILQQYVAGAQSRATDGVYQTADEVAAVVMDVMSADEPPVRVRSSEWAENFAQHKTKADPDGKAGQAMVQKYLMNVAE</sequence>